<dbReference type="AlphaFoldDB" id="A0A1F7S3D3"/>
<dbReference type="GO" id="GO:0003677">
    <property type="term" value="F:DNA binding"/>
    <property type="evidence" value="ECO:0007669"/>
    <property type="project" value="UniProtKB-KW"/>
</dbReference>
<dbReference type="SUPFAM" id="SSF116734">
    <property type="entry name" value="DNA methylase specificity domain"/>
    <property type="match status" value="1"/>
</dbReference>
<accession>A0A1F7S3D3</accession>
<evidence type="ECO:0008006" key="5">
    <source>
        <dbReference type="Google" id="ProtNLM"/>
    </source>
</evidence>
<sequence>MRLEEVCEFVYGDSLPKRKRQVGNVSVFGSNGIVSTHDSPISDGETIIIGRKGSVGEVNFSLDPCFPIDTTFFIDKRYTKQNLT</sequence>
<evidence type="ECO:0000256" key="2">
    <source>
        <dbReference type="ARBA" id="ARBA00023125"/>
    </source>
</evidence>
<name>A0A1F7S3D3_9BACT</name>
<dbReference type="InterPro" id="IPR044946">
    <property type="entry name" value="Restrct_endonuc_typeI_TRD_sf"/>
</dbReference>
<evidence type="ECO:0000256" key="1">
    <source>
        <dbReference type="ARBA" id="ARBA00022747"/>
    </source>
</evidence>
<keyword evidence="1" id="KW-0680">Restriction system</keyword>
<keyword evidence="2" id="KW-0238">DNA-binding</keyword>
<protein>
    <recommendedName>
        <fullName evidence="5">Type I restriction modification DNA specificity domain-containing protein</fullName>
    </recommendedName>
</protein>
<reference evidence="3 4" key="1">
    <citation type="journal article" date="2016" name="Nat. Commun.">
        <title>Thousands of microbial genomes shed light on interconnected biogeochemical processes in an aquifer system.</title>
        <authorList>
            <person name="Anantharaman K."/>
            <person name="Brown C.T."/>
            <person name="Hug L.A."/>
            <person name="Sharon I."/>
            <person name="Castelle C.J."/>
            <person name="Probst A.J."/>
            <person name="Thomas B.C."/>
            <person name="Singh A."/>
            <person name="Wilkins M.J."/>
            <person name="Karaoz U."/>
            <person name="Brodie E.L."/>
            <person name="Williams K.H."/>
            <person name="Hubbard S.S."/>
            <person name="Banfield J.F."/>
        </authorList>
    </citation>
    <scope>NUCLEOTIDE SEQUENCE [LARGE SCALE GENOMIC DNA]</scope>
</reference>
<comment type="caution">
    <text evidence="3">The sequence shown here is derived from an EMBL/GenBank/DDBJ whole genome shotgun (WGS) entry which is preliminary data.</text>
</comment>
<gene>
    <name evidence="3" type="ORF">A2W05_03880</name>
</gene>
<evidence type="ECO:0000313" key="4">
    <source>
        <dbReference type="Proteomes" id="UP000178797"/>
    </source>
</evidence>
<dbReference type="Gene3D" id="3.90.220.20">
    <property type="entry name" value="DNA methylase specificity domains"/>
    <property type="match status" value="1"/>
</dbReference>
<dbReference type="EMBL" id="MGDE01000015">
    <property type="protein sequence ID" value="OGL47764.1"/>
    <property type="molecule type" value="Genomic_DNA"/>
</dbReference>
<organism evidence="3 4">
    <name type="scientific">Candidatus Schekmanbacteria bacterium RBG_16_38_10</name>
    <dbReference type="NCBI Taxonomy" id="1817879"/>
    <lineage>
        <taxon>Bacteria</taxon>
        <taxon>Candidatus Schekmaniibacteriota</taxon>
    </lineage>
</organism>
<dbReference type="Proteomes" id="UP000178797">
    <property type="component" value="Unassembled WGS sequence"/>
</dbReference>
<dbReference type="GO" id="GO:0009307">
    <property type="term" value="P:DNA restriction-modification system"/>
    <property type="evidence" value="ECO:0007669"/>
    <property type="project" value="UniProtKB-KW"/>
</dbReference>
<evidence type="ECO:0000313" key="3">
    <source>
        <dbReference type="EMBL" id="OGL47764.1"/>
    </source>
</evidence>
<proteinExistence type="predicted"/>